<dbReference type="Proteomes" id="UP000789342">
    <property type="component" value="Unassembled WGS sequence"/>
</dbReference>
<accession>A0A9N9NGK9</accession>
<reference evidence="2" key="1">
    <citation type="submission" date="2021-06" db="EMBL/GenBank/DDBJ databases">
        <authorList>
            <person name="Kallberg Y."/>
            <person name="Tangrot J."/>
            <person name="Rosling A."/>
        </authorList>
    </citation>
    <scope>NUCLEOTIDE SEQUENCE</scope>
    <source>
        <strain evidence="2">CL551</strain>
    </source>
</reference>
<evidence type="ECO:0000313" key="2">
    <source>
        <dbReference type="EMBL" id="CAG8729392.1"/>
    </source>
</evidence>
<proteinExistence type="predicted"/>
<keyword evidence="3" id="KW-1185">Reference proteome</keyword>
<dbReference type="AlphaFoldDB" id="A0A9N9NGK9"/>
<evidence type="ECO:0000256" key="1">
    <source>
        <dbReference type="SAM" id="MobiDB-lite"/>
    </source>
</evidence>
<feature type="region of interest" description="Disordered" evidence="1">
    <location>
        <begin position="14"/>
        <end position="58"/>
    </location>
</feature>
<comment type="caution">
    <text evidence="2">The sequence shown here is derived from an EMBL/GenBank/DDBJ whole genome shotgun (WGS) entry which is preliminary data.</text>
</comment>
<gene>
    <name evidence="2" type="ORF">AMORRO_LOCUS13903</name>
</gene>
<feature type="non-terminal residue" evidence="2">
    <location>
        <position position="1"/>
    </location>
</feature>
<evidence type="ECO:0000313" key="3">
    <source>
        <dbReference type="Proteomes" id="UP000789342"/>
    </source>
</evidence>
<name>A0A9N9NGK9_9GLOM</name>
<organism evidence="2 3">
    <name type="scientific">Acaulospora morrowiae</name>
    <dbReference type="NCBI Taxonomy" id="94023"/>
    <lineage>
        <taxon>Eukaryota</taxon>
        <taxon>Fungi</taxon>
        <taxon>Fungi incertae sedis</taxon>
        <taxon>Mucoromycota</taxon>
        <taxon>Glomeromycotina</taxon>
        <taxon>Glomeromycetes</taxon>
        <taxon>Diversisporales</taxon>
        <taxon>Acaulosporaceae</taxon>
        <taxon>Acaulospora</taxon>
    </lineage>
</organism>
<dbReference type="EMBL" id="CAJVPV010025619">
    <property type="protein sequence ID" value="CAG8729392.1"/>
    <property type="molecule type" value="Genomic_DNA"/>
</dbReference>
<protein>
    <submittedName>
        <fullName evidence="2">133_t:CDS:1</fullName>
    </submittedName>
</protein>
<sequence>NLGNIYTTWKKESIVSDSTPDRTNPPDKFELTTSPTPLTQKEKQEQSFNPPGNGDESK</sequence>